<dbReference type="InterPro" id="IPR008965">
    <property type="entry name" value="CBM2/CBM3_carb-bd_dom_sf"/>
</dbReference>
<dbReference type="GO" id="GO:0030246">
    <property type="term" value="F:carbohydrate binding"/>
    <property type="evidence" value="ECO:0007669"/>
    <property type="project" value="InterPro"/>
</dbReference>
<organism evidence="2 3">
    <name type="scientific">candidate division WOR-1 bacterium DG_54_3</name>
    <dbReference type="NCBI Taxonomy" id="1703775"/>
    <lineage>
        <taxon>Bacteria</taxon>
        <taxon>Bacillati</taxon>
        <taxon>Saganbacteria</taxon>
    </lineage>
</organism>
<comment type="caution">
    <text evidence="2">The sequence shown here is derived from an EMBL/GenBank/DDBJ whole genome shotgun (WGS) entry which is preliminary data.</text>
</comment>
<reference evidence="2 3" key="1">
    <citation type="journal article" date="2015" name="Microbiome">
        <title>Genomic resolution of linkages in carbon, nitrogen, and sulfur cycling among widespread estuary sediment bacteria.</title>
        <authorList>
            <person name="Baker B.J."/>
            <person name="Lazar C.S."/>
            <person name="Teske A.P."/>
            <person name="Dick G.J."/>
        </authorList>
    </citation>
    <scope>NUCLEOTIDE SEQUENCE [LARGE SCALE GENOMIC DNA]</scope>
    <source>
        <strain evidence="2">DG_54_3</strain>
    </source>
</reference>
<dbReference type="PROSITE" id="PS51766">
    <property type="entry name" value="DOCKERIN"/>
    <property type="match status" value="1"/>
</dbReference>
<accession>A0A0S7XIL5</accession>
<dbReference type="SUPFAM" id="SSF49384">
    <property type="entry name" value="Carbohydrate-binding domain"/>
    <property type="match status" value="1"/>
</dbReference>
<sequence>MCALKPKSVLGQAFVIVCLIFVLLVFDLGFARTEGGPVHSDLVGKNFLASIKIDTVSHSNPPEVVEIPILIRNDVEFCEFELEVDFCYHNLTLVGAERGEALSHISNGEYEWEFFTYRILPYTDSLYRCCLYGFCDLPDGHPGVPLAPNSDYVSLVVLQFVIKYGTFTSGAFFPIIFEWEASDCLENTFQSSYFDTLYVSQDSLQFNPMDCPPESVENLPVSPSLEFSDGGVTAVYPSELRGDVNLNWVAYEVADWVLFHNFLLYGDSLLIDPEKQSVNSDVNCDYLPWSIADFLYLCRVILGEAPEIPCKHHKPVLQGSSFYGQDTTDELTLVCCSAHPGEIASVPVLLSNSMNVRGTTFKVVFDSSVLSVEGVDVSRTRIEEWEKIHAVINPGELFFLAYPDWWDILQSYLSIGPGHGVLIKIYFRVAEDTPSGTYLPITFVTEENRGHYNAYTDTTGLTLVQPSLVSGWIFTDVIPGDTNSDGIVDVADLVYLIDHLYRGKKPPRPLSLGDFLQDNEVNLGDVIALINFVLRS</sequence>
<dbReference type="PROSITE" id="PS00018">
    <property type="entry name" value="EF_HAND_1"/>
    <property type="match status" value="1"/>
</dbReference>
<dbReference type="SUPFAM" id="SSF63446">
    <property type="entry name" value="Type I dockerin domain"/>
    <property type="match status" value="1"/>
</dbReference>
<dbReference type="InterPro" id="IPR018247">
    <property type="entry name" value="EF_Hand_1_Ca_BS"/>
</dbReference>
<dbReference type="AlphaFoldDB" id="A0A0S7XIL5"/>
<dbReference type="GO" id="GO:0000272">
    <property type="term" value="P:polysaccharide catabolic process"/>
    <property type="evidence" value="ECO:0007669"/>
    <property type="project" value="InterPro"/>
</dbReference>
<dbReference type="Gene3D" id="2.60.40.680">
    <property type="match status" value="1"/>
</dbReference>
<evidence type="ECO:0000313" key="2">
    <source>
        <dbReference type="EMBL" id="KPJ62305.1"/>
    </source>
</evidence>
<dbReference type="Pfam" id="PF00963">
    <property type="entry name" value="Cohesin"/>
    <property type="match status" value="1"/>
</dbReference>
<dbReference type="InterPro" id="IPR002102">
    <property type="entry name" value="Cohesin_dom"/>
</dbReference>
<dbReference type="Proteomes" id="UP000051861">
    <property type="component" value="Unassembled WGS sequence"/>
</dbReference>
<dbReference type="Gene3D" id="1.10.1330.10">
    <property type="entry name" value="Dockerin domain"/>
    <property type="match status" value="1"/>
</dbReference>
<dbReference type="EMBL" id="LIZX01000275">
    <property type="protein sequence ID" value="KPJ62305.1"/>
    <property type="molecule type" value="Genomic_DNA"/>
</dbReference>
<dbReference type="InterPro" id="IPR016134">
    <property type="entry name" value="Dockerin_dom"/>
</dbReference>
<proteinExistence type="predicted"/>
<dbReference type="InterPro" id="IPR036439">
    <property type="entry name" value="Dockerin_dom_sf"/>
</dbReference>
<name>A0A0S7XIL5_UNCSA</name>
<evidence type="ECO:0000259" key="1">
    <source>
        <dbReference type="PROSITE" id="PS51766"/>
    </source>
</evidence>
<dbReference type="CDD" id="cd14256">
    <property type="entry name" value="Dockerin_I"/>
    <property type="match status" value="1"/>
</dbReference>
<protein>
    <recommendedName>
        <fullName evidence="1">Dockerin domain-containing protein</fullName>
    </recommendedName>
</protein>
<feature type="domain" description="Dockerin" evidence="1">
    <location>
        <begin position="475"/>
        <end position="536"/>
    </location>
</feature>
<evidence type="ECO:0000313" key="3">
    <source>
        <dbReference type="Proteomes" id="UP000051861"/>
    </source>
</evidence>
<gene>
    <name evidence="2" type="ORF">AMJ44_15790</name>
</gene>